<comment type="caution">
    <text evidence="1">The sequence shown here is derived from an EMBL/GenBank/DDBJ whole genome shotgun (WGS) entry which is preliminary data.</text>
</comment>
<dbReference type="Pfam" id="PF02012">
    <property type="entry name" value="BNR"/>
    <property type="match status" value="1"/>
</dbReference>
<organism evidence="1 2">
    <name type="scientific">Kribbella deserti</name>
    <dbReference type="NCBI Taxonomy" id="1926257"/>
    <lineage>
        <taxon>Bacteria</taxon>
        <taxon>Bacillati</taxon>
        <taxon>Actinomycetota</taxon>
        <taxon>Actinomycetes</taxon>
        <taxon>Propionibacteriales</taxon>
        <taxon>Kribbellaceae</taxon>
        <taxon>Kribbella</taxon>
    </lineage>
</organism>
<reference evidence="1 2" key="1">
    <citation type="submission" date="2024-09" db="EMBL/GenBank/DDBJ databases">
        <authorList>
            <person name="Sun Q."/>
            <person name="Mori K."/>
        </authorList>
    </citation>
    <scope>NUCLEOTIDE SEQUENCE [LARGE SCALE GENOMIC DNA]</scope>
    <source>
        <strain evidence="1 2">CGMCC 1.15906</strain>
    </source>
</reference>
<protein>
    <recommendedName>
        <fullName evidence="3">DUF1579 domain-containing protein</fullName>
    </recommendedName>
</protein>
<dbReference type="InterPro" id="IPR002860">
    <property type="entry name" value="BNR_rpt"/>
</dbReference>
<dbReference type="RefSeq" id="WP_380050998.1">
    <property type="nucleotide sequence ID" value="NZ_JBHLTC010000029.1"/>
</dbReference>
<dbReference type="Proteomes" id="UP001589890">
    <property type="component" value="Unassembled WGS sequence"/>
</dbReference>
<dbReference type="EMBL" id="JBHLTC010000029">
    <property type="protein sequence ID" value="MFC0626901.1"/>
    <property type="molecule type" value="Genomic_DNA"/>
</dbReference>
<evidence type="ECO:0000313" key="2">
    <source>
        <dbReference type="Proteomes" id="UP001589890"/>
    </source>
</evidence>
<name>A0ABV6QSC7_9ACTN</name>
<keyword evidence="2" id="KW-1185">Reference proteome</keyword>
<evidence type="ECO:0008006" key="3">
    <source>
        <dbReference type="Google" id="ProtNLM"/>
    </source>
</evidence>
<accession>A0ABV6QSC7</accession>
<gene>
    <name evidence="1" type="ORF">ACFFGN_22665</name>
</gene>
<proteinExistence type="predicted"/>
<sequence length="326" mass="37156">MSTDTTTATTAAQPAKITGDFDFFTGHFDVAHRQLKNPLTGSDDWEEYTGTCHARILFDGAVSIDQVTFPSKGAYGMSLRLFDPVEKDWTIYWINSKTGKTQPPVRGRWDGDSCWLVGEDEHEGRPVLASYVWSDVTERTAKWQQAFSVDNGETWETNWVMEFTRRDDAPEPLGLPKVTDDFEFLNGVWQGEHQRLREPLTGSTEWYEFSSTLTGWTYFDGAVSVDEGVLPSLGFKGLTFRTFDPIAKEWSIYWINSLRGKLDTPVVGKFDAEGNGLFYGPDEHNGVPIEVRFHWRKNGPAPTWEQSFSTDGGQTWEANWRTTFRR</sequence>
<evidence type="ECO:0000313" key="1">
    <source>
        <dbReference type="EMBL" id="MFC0626901.1"/>
    </source>
</evidence>